<organism evidence="1 2">
    <name type="scientific">Senna tora</name>
    <dbReference type="NCBI Taxonomy" id="362788"/>
    <lineage>
        <taxon>Eukaryota</taxon>
        <taxon>Viridiplantae</taxon>
        <taxon>Streptophyta</taxon>
        <taxon>Embryophyta</taxon>
        <taxon>Tracheophyta</taxon>
        <taxon>Spermatophyta</taxon>
        <taxon>Magnoliopsida</taxon>
        <taxon>eudicotyledons</taxon>
        <taxon>Gunneridae</taxon>
        <taxon>Pentapetalae</taxon>
        <taxon>rosids</taxon>
        <taxon>fabids</taxon>
        <taxon>Fabales</taxon>
        <taxon>Fabaceae</taxon>
        <taxon>Caesalpinioideae</taxon>
        <taxon>Cassia clade</taxon>
        <taxon>Senna</taxon>
    </lineage>
</organism>
<name>A0A834SUI2_9FABA</name>
<sequence>MAFYGNSQRRTSPLVLGKPIQYQITSQYWKLGIR</sequence>
<dbReference type="Proteomes" id="UP000634136">
    <property type="component" value="Unassembled WGS sequence"/>
</dbReference>
<dbReference type="AlphaFoldDB" id="A0A834SUI2"/>
<protein>
    <submittedName>
        <fullName evidence="1">Uncharacterized protein</fullName>
    </submittedName>
</protein>
<gene>
    <name evidence="1" type="ORF">G2W53_042795</name>
</gene>
<accession>A0A834SUI2</accession>
<keyword evidence="2" id="KW-1185">Reference proteome</keyword>
<proteinExistence type="predicted"/>
<evidence type="ECO:0000313" key="1">
    <source>
        <dbReference type="EMBL" id="KAF7803684.1"/>
    </source>
</evidence>
<reference evidence="1" key="1">
    <citation type="submission" date="2020-09" db="EMBL/GenBank/DDBJ databases">
        <title>Genome-Enabled Discovery of Anthraquinone Biosynthesis in Senna tora.</title>
        <authorList>
            <person name="Kang S.-H."/>
            <person name="Pandey R.P."/>
            <person name="Lee C.-M."/>
            <person name="Sim J.-S."/>
            <person name="Jeong J.-T."/>
            <person name="Choi B.-S."/>
            <person name="Jung M."/>
            <person name="Ginzburg D."/>
            <person name="Zhao K."/>
            <person name="Won S.Y."/>
            <person name="Oh T.-J."/>
            <person name="Yu Y."/>
            <person name="Kim N.-H."/>
            <person name="Lee O.R."/>
            <person name="Lee T.-H."/>
            <person name="Bashyal P."/>
            <person name="Kim T.-S."/>
            <person name="Lee W.-H."/>
            <person name="Kawkins C."/>
            <person name="Kim C.-K."/>
            <person name="Kim J.S."/>
            <person name="Ahn B.O."/>
            <person name="Rhee S.Y."/>
            <person name="Sohng J.K."/>
        </authorList>
    </citation>
    <scope>NUCLEOTIDE SEQUENCE</scope>
    <source>
        <tissue evidence="1">Leaf</tissue>
    </source>
</reference>
<comment type="caution">
    <text evidence="1">The sequence shown here is derived from an EMBL/GenBank/DDBJ whole genome shotgun (WGS) entry which is preliminary data.</text>
</comment>
<dbReference type="EMBL" id="JAAIUW010000013">
    <property type="protein sequence ID" value="KAF7803684.1"/>
    <property type="molecule type" value="Genomic_DNA"/>
</dbReference>
<evidence type="ECO:0000313" key="2">
    <source>
        <dbReference type="Proteomes" id="UP000634136"/>
    </source>
</evidence>